<dbReference type="InterPro" id="IPR050260">
    <property type="entry name" value="FAD-bd_OxRdtase"/>
</dbReference>
<evidence type="ECO:0000256" key="2">
    <source>
        <dbReference type="ARBA" id="ARBA00006442"/>
    </source>
</evidence>
<evidence type="ECO:0000259" key="5">
    <source>
        <dbReference type="Pfam" id="PF07992"/>
    </source>
</evidence>
<evidence type="ECO:0000313" key="6">
    <source>
        <dbReference type="EMBL" id="MFD2245195.1"/>
    </source>
</evidence>
<keyword evidence="4" id="KW-0274">FAD</keyword>
<dbReference type="SUPFAM" id="SSF51905">
    <property type="entry name" value="FAD/NAD(P)-binding domain"/>
    <property type="match status" value="1"/>
</dbReference>
<dbReference type="InterPro" id="IPR036188">
    <property type="entry name" value="FAD/NAD-bd_sf"/>
</dbReference>
<dbReference type="PRINTS" id="PR00411">
    <property type="entry name" value="PNDRDTASEI"/>
</dbReference>
<comment type="caution">
    <text evidence="6">The sequence shown here is derived from an EMBL/GenBank/DDBJ whole genome shotgun (WGS) entry which is preliminary data.</text>
</comment>
<sequence length="458" mass="52686">MQQDRHLVIIGNGIAGITLAQHVRRHSSMRITIISAESAVHFSRTALMYVYMGHMRLQDITPYEDWYWREHNLELVHDYVEQIDFGQKLLHLRQGQPLKYDTLVLATGSVPAFFNWPGQQLKGVQGLNSLQDLELMQQQTQGINRAVVVGGGLIGIEMAEMLQSRGIAVTMLVREKLNWQNILPWEEALLVSRHLQAHGIELLLEDELEEILQDEQGNARAVRTIKGKEIACQFVGIATGVLPNVAFLQNSVLELDRGILVNEYFETSIADVYAIGDCAQFRNPTPPAPAVEQLWYTGRQHGETLASTLLGTRTAYDRGPWFNSAKFMDIEYQTYGYVPNQLPPELDSLYWQHKSGRKAIRLVYERNTQKLTGLNLLGVRYRHDLCHHWLRQGYTLKEALAELPAANFDPEFFRKFEHEIMAQYQQRFPDQPLPEKQQQNNWWNLRSKFKLATGSKKH</sequence>
<dbReference type="PANTHER" id="PTHR43429:SF3">
    <property type="entry name" value="NITRITE REDUCTASE [NAD(P)H]"/>
    <property type="match status" value="1"/>
</dbReference>
<protein>
    <submittedName>
        <fullName evidence="6">NAD(P)/FAD-dependent oxidoreductase</fullName>
    </submittedName>
</protein>
<name>A0ABW5CV52_9BACT</name>
<comment type="similarity">
    <text evidence="2">Belongs to the FAD-dependent oxidoreductase family.</text>
</comment>
<feature type="domain" description="FAD/NAD(P)-binding" evidence="5">
    <location>
        <begin position="6"/>
        <end position="290"/>
    </location>
</feature>
<accession>A0ABW5CV52</accession>
<comment type="cofactor">
    <cofactor evidence="1">
        <name>FAD</name>
        <dbReference type="ChEBI" id="CHEBI:57692"/>
    </cofactor>
</comment>
<evidence type="ECO:0000313" key="7">
    <source>
        <dbReference type="Proteomes" id="UP001597374"/>
    </source>
</evidence>
<dbReference type="Proteomes" id="UP001597374">
    <property type="component" value="Unassembled WGS sequence"/>
</dbReference>
<dbReference type="Pfam" id="PF07992">
    <property type="entry name" value="Pyr_redox_2"/>
    <property type="match status" value="1"/>
</dbReference>
<gene>
    <name evidence="6" type="ORF">ACFSKP_02945</name>
</gene>
<evidence type="ECO:0000256" key="4">
    <source>
        <dbReference type="ARBA" id="ARBA00022827"/>
    </source>
</evidence>
<dbReference type="EMBL" id="JBHUIM010000001">
    <property type="protein sequence ID" value="MFD2245195.1"/>
    <property type="molecule type" value="Genomic_DNA"/>
</dbReference>
<dbReference type="InterPro" id="IPR023753">
    <property type="entry name" value="FAD/NAD-binding_dom"/>
</dbReference>
<proteinExistence type="inferred from homology"/>
<organism evidence="6 7">
    <name type="scientific">Pontibacter ruber</name>
    <dbReference type="NCBI Taxonomy" id="1343895"/>
    <lineage>
        <taxon>Bacteria</taxon>
        <taxon>Pseudomonadati</taxon>
        <taxon>Bacteroidota</taxon>
        <taxon>Cytophagia</taxon>
        <taxon>Cytophagales</taxon>
        <taxon>Hymenobacteraceae</taxon>
        <taxon>Pontibacter</taxon>
    </lineage>
</organism>
<dbReference type="Gene3D" id="3.50.50.60">
    <property type="entry name" value="FAD/NAD(P)-binding domain"/>
    <property type="match status" value="2"/>
</dbReference>
<keyword evidence="7" id="KW-1185">Reference proteome</keyword>
<reference evidence="7" key="1">
    <citation type="journal article" date="2019" name="Int. J. Syst. Evol. Microbiol.">
        <title>The Global Catalogue of Microorganisms (GCM) 10K type strain sequencing project: providing services to taxonomists for standard genome sequencing and annotation.</title>
        <authorList>
            <consortium name="The Broad Institute Genomics Platform"/>
            <consortium name="The Broad Institute Genome Sequencing Center for Infectious Disease"/>
            <person name="Wu L."/>
            <person name="Ma J."/>
        </authorList>
    </citation>
    <scope>NUCLEOTIDE SEQUENCE [LARGE SCALE GENOMIC DNA]</scope>
    <source>
        <strain evidence="7">CGMCC 4.1782</strain>
    </source>
</reference>
<dbReference type="PRINTS" id="PR00368">
    <property type="entry name" value="FADPNR"/>
</dbReference>
<keyword evidence="3" id="KW-0285">Flavoprotein</keyword>
<dbReference type="PANTHER" id="PTHR43429">
    <property type="entry name" value="PYRIDINE NUCLEOTIDE-DISULFIDE OXIDOREDUCTASE DOMAIN-CONTAINING"/>
    <property type="match status" value="1"/>
</dbReference>
<dbReference type="RefSeq" id="WP_250429348.1">
    <property type="nucleotide sequence ID" value="NZ_JALPRR010000002.1"/>
</dbReference>
<evidence type="ECO:0000256" key="3">
    <source>
        <dbReference type="ARBA" id="ARBA00022630"/>
    </source>
</evidence>
<evidence type="ECO:0000256" key="1">
    <source>
        <dbReference type="ARBA" id="ARBA00001974"/>
    </source>
</evidence>